<evidence type="ECO:0000256" key="2">
    <source>
        <dbReference type="ARBA" id="ARBA00022777"/>
    </source>
</evidence>
<dbReference type="InterPro" id="IPR005561">
    <property type="entry name" value="ANTAR"/>
</dbReference>
<keyword evidence="4" id="KW-0804">Transcription</keyword>
<dbReference type="OrthoDB" id="7466251at2"/>
<dbReference type="Proteomes" id="UP000244384">
    <property type="component" value="Chromosome"/>
</dbReference>
<evidence type="ECO:0000256" key="1">
    <source>
        <dbReference type="ARBA" id="ARBA00022679"/>
    </source>
</evidence>
<keyword evidence="1" id="KW-0808">Transferase</keyword>
<evidence type="ECO:0000313" key="5">
    <source>
        <dbReference type="EMBL" id="AWB93466.1"/>
    </source>
</evidence>
<dbReference type="Gene3D" id="3.30.450.40">
    <property type="match status" value="1"/>
</dbReference>
<dbReference type="RefSeq" id="WP_108579853.1">
    <property type="nucleotide sequence ID" value="NZ_CP026952.1"/>
</dbReference>
<dbReference type="PROSITE" id="PS50921">
    <property type="entry name" value="ANTAR"/>
    <property type="match status" value="1"/>
</dbReference>
<sequence length="228" mass="24966">MDVARMLADMAVELEQDGNPTTMLDRVSHYARLVLDADDAGIMRVRSRSHVETPAATTSRVDQAHQLQVQFDEGPCLDAIEGRATYRSDDVKADLRWPKWGPATAELGIRSALGVRLATRDRGYGSLDVYADRPSAFTRADEEIVEMLAAHATAAYAAAERAEGLSSALDSRTVIGQAQGILMQKFDIDADAAFDFLKRISQHQNERLHAVAEAIVVQRESNARPSDG</sequence>
<dbReference type="Pfam" id="PF13185">
    <property type="entry name" value="GAF_2"/>
    <property type="match status" value="1"/>
</dbReference>
<dbReference type="SUPFAM" id="SSF55781">
    <property type="entry name" value="GAF domain-like"/>
    <property type="match status" value="1"/>
</dbReference>
<name>A0A2S0WQ58_9ACTN</name>
<dbReference type="InterPro" id="IPR036388">
    <property type="entry name" value="WH-like_DNA-bd_sf"/>
</dbReference>
<dbReference type="SMART" id="SM00065">
    <property type="entry name" value="GAF"/>
    <property type="match status" value="1"/>
</dbReference>
<evidence type="ECO:0000256" key="3">
    <source>
        <dbReference type="ARBA" id="ARBA00023015"/>
    </source>
</evidence>
<dbReference type="AlphaFoldDB" id="A0A2S0WQ58"/>
<dbReference type="InterPro" id="IPR029016">
    <property type="entry name" value="GAF-like_dom_sf"/>
</dbReference>
<evidence type="ECO:0000313" key="6">
    <source>
        <dbReference type="Proteomes" id="UP000244384"/>
    </source>
</evidence>
<keyword evidence="6" id="KW-1185">Reference proteome</keyword>
<dbReference type="Pfam" id="PF03861">
    <property type="entry name" value="ANTAR"/>
    <property type="match status" value="1"/>
</dbReference>
<gene>
    <name evidence="5" type="ORF">C3E78_15300</name>
</gene>
<accession>A0A2S0WQ58</accession>
<dbReference type="SUPFAM" id="SSF52172">
    <property type="entry name" value="CheY-like"/>
    <property type="match status" value="1"/>
</dbReference>
<protein>
    <submittedName>
        <fullName evidence="5">Uncharacterized protein</fullName>
    </submittedName>
</protein>
<accession>A0A5F2EXY6</accession>
<reference evidence="6" key="1">
    <citation type="submission" date="2018-01" db="EMBL/GenBank/DDBJ databases">
        <authorList>
            <person name="Li J."/>
        </authorList>
    </citation>
    <scope>NUCLEOTIDE SEQUENCE [LARGE SCALE GENOMIC DNA]</scope>
    <source>
        <strain evidence="6">592</strain>
    </source>
</reference>
<dbReference type="InterPro" id="IPR011006">
    <property type="entry name" value="CheY-like_superfamily"/>
</dbReference>
<proteinExistence type="predicted"/>
<dbReference type="Gene3D" id="1.10.10.10">
    <property type="entry name" value="Winged helix-like DNA-binding domain superfamily/Winged helix DNA-binding domain"/>
    <property type="match status" value="1"/>
</dbReference>
<keyword evidence="3" id="KW-0805">Transcription regulation</keyword>
<dbReference type="InterPro" id="IPR012074">
    <property type="entry name" value="GAF_ANTAR"/>
</dbReference>
<dbReference type="InterPro" id="IPR003018">
    <property type="entry name" value="GAF"/>
</dbReference>
<evidence type="ECO:0000256" key="4">
    <source>
        <dbReference type="ARBA" id="ARBA00023163"/>
    </source>
</evidence>
<dbReference type="PIRSF" id="PIRSF036625">
    <property type="entry name" value="GAF_ANTAR"/>
    <property type="match status" value="1"/>
</dbReference>
<keyword evidence="2" id="KW-0418">Kinase</keyword>
<organism evidence="5 6">
    <name type="scientific">Aeromicrobium chenweiae</name>
    <dbReference type="NCBI Taxonomy" id="2079793"/>
    <lineage>
        <taxon>Bacteria</taxon>
        <taxon>Bacillati</taxon>
        <taxon>Actinomycetota</taxon>
        <taxon>Actinomycetes</taxon>
        <taxon>Propionibacteriales</taxon>
        <taxon>Nocardioidaceae</taxon>
        <taxon>Aeromicrobium</taxon>
    </lineage>
</organism>
<dbReference type="KEGG" id="aez:C3E78_15300"/>
<dbReference type="EMBL" id="CP026952">
    <property type="protein sequence ID" value="AWB93466.1"/>
    <property type="molecule type" value="Genomic_DNA"/>
</dbReference>
<dbReference type="SMART" id="SM01012">
    <property type="entry name" value="ANTAR"/>
    <property type="match status" value="1"/>
</dbReference>
<dbReference type="GO" id="GO:0003723">
    <property type="term" value="F:RNA binding"/>
    <property type="evidence" value="ECO:0007669"/>
    <property type="project" value="InterPro"/>
</dbReference>
<dbReference type="GO" id="GO:0016301">
    <property type="term" value="F:kinase activity"/>
    <property type="evidence" value="ECO:0007669"/>
    <property type="project" value="UniProtKB-KW"/>
</dbReference>